<dbReference type="GO" id="GO:0009244">
    <property type="term" value="P:lipopolysaccharide core region biosynthetic process"/>
    <property type="evidence" value="ECO:0007669"/>
    <property type="project" value="TreeGrafter"/>
</dbReference>
<dbReference type="Gene3D" id="3.40.720.10">
    <property type="entry name" value="Alkaline Phosphatase, subunit A"/>
    <property type="match status" value="1"/>
</dbReference>
<dbReference type="EC" id="2.7.-.-" evidence="11"/>
<accession>A0A1N6MVE9</accession>
<evidence type="ECO:0000313" key="13">
    <source>
        <dbReference type="Proteomes" id="UP000224871"/>
    </source>
</evidence>
<dbReference type="EMBL" id="FTLG01000077">
    <property type="protein sequence ID" value="SIP72800.1"/>
    <property type="molecule type" value="Genomic_DNA"/>
</dbReference>
<feature type="transmembrane region" description="Helical" evidence="8">
    <location>
        <begin position="148"/>
        <end position="167"/>
    </location>
</feature>
<reference evidence="10 13" key="3">
    <citation type="journal article" date="2017" name="Nat. Microbiol.">
        <title>Natural product diversity associated with the nematode symbionts Photorhabdus and Xenorhabdus.</title>
        <authorList>
            <person name="Tobias N.J."/>
            <person name="Wolff H."/>
            <person name="Djahanschiri B."/>
            <person name="Grundmann F."/>
            <person name="Kronenwerth M."/>
            <person name="Shi Y.M."/>
            <person name="Simonyi S."/>
            <person name="Grun P."/>
            <person name="Shapiro-Ilan D."/>
            <person name="Pidot S.J."/>
            <person name="Stinear T.P."/>
            <person name="Ebersberger I."/>
            <person name="Bode H.B."/>
        </authorList>
    </citation>
    <scope>NUCLEOTIDE SEQUENCE [LARGE SCALE GENOMIC DNA]</scope>
    <source>
        <strain evidence="10 13">DSM 16336</strain>
    </source>
</reference>
<keyword evidence="2" id="KW-1003">Cell membrane</keyword>
<organism evidence="11 12">
    <name type="scientific">Xenorhabdus innexi</name>
    <dbReference type="NCBI Taxonomy" id="290109"/>
    <lineage>
        <taxon>Bacteria</taxon>
        <taxon>Pseudomonadati</taxon>
        <taxon>Pseudomonadota</taxon>
        <taxon>Gammaproteobacteria</taxon>
        <taxon>Enterobacterales</taxon>
        <taxon>Morganellaceae</taxon>
        <taxon>Xenorhabdus</taxon>
    </lineage>
</organism>
<dbReference type="PANTHER" id="PTHR30443">
    <property type="entry name" value="INNER MEMBRANE PROTEIN"/>
    <property type="match status" value="1"/>
</dbReference>
<dbReference type="AlphaFoldDB" id="A0A1N6MVE9"/>
<keyword evidence="6 8" id="KW-0472">Membrane</keyword>
<dbReference type="CDD" id="cd16017">
    <property type="entry name" value="LptA"/>
    <property type="match status" value="1"/>
</dbReference>
<dbReference type="InterPro" id="IPR017850">
    <property type="entry name" value="Alkaline_phosphatase_core_sf"/>
</dbReference>
<evidence type="ECO:0000256" key="4">
    <source>
        <dbReference type="ARBA" id="ARBA00022692"/>
    </source>
</evidence>
<evidence type="ECO:0000256" key="7">
    <source>
        <dbReference type="ARBA" id="ARBA00038481"/>
    </source>
</evidence>
<evidence type="ECO:0000256" key="8">
    <source>
        <dbReference type="SAM" id="Phobius"/>
    </source>
</evidence>
<feature type="transmembrane region" description="Helical" evidence="8">
    <location>
        <begin position="119"/>
        <end position="136"/>
    </location>
</feature>
<evidence type="ECO:0000256" key="6">
    <source>
        <dbReference type="ARBA" id="ARBA00023136"/>
    </source>
</evidence>
<feature type="domain" description="Sulfatase N-terminal" evidence="9">
    <location>
        <begin position="207"/>
        <end position="480"/>
    </location>
</feature>
<dbReference type="GO" id="GO:0016776">
    <property type="term" value="F:phosphotransferase activity, phosphate group as acceptor"/>
    <property type="evidence" value="ECO:0007669"/>
    <property type="project" value="TreeGrafter"/>
</dbReference>
<dbReference type="Proteomes" id="UP000196435">
    <property type="component" value="Unassembled WGS sequence"/>
</dbReference>
<keyword evidence="4 8" id="KW-0812">Transmembrane</keyword>
<reference evidence="11" key="2">
    <citation type="submission" date="2016-12" db="EMBL/GenBank/DDBJ databases">
        <authorList>
            <person name="Song W.-J."/>
            <person name="Kurnit D.M."/>
        </authorList>
    </citation>
    <scope>NUCLEOTIDE SEQUENCE [LARGE SCALE GENOMIC DNA]</scope>
    <source>
        <strain evidence="11">HGB1681</strain>
    </source>
</reference>
<keyword evidence="10" id="KW-0012">Acyltransferase</keyword>
<dbReference type="PANTHER" id="PTHR30443:SF4">
    <property type="entry name" value="PHOSPHOETHANOLAMINE TRANSFERASE OPGE-RELATED"/>
    <property type="match status" value="1"/>
</dbReference>
<dbReference type="InterPro" id="IPR058130">
    <property type="entry name" value="PEA_transf_C"/>
</dbReference>
<evidence type="ECO:0000313" key="11">
    <source>
        <dbReference type="EMBL" id="SIP72800.1"/>
    </source>
</evidence>
<evidence type="ECO:0000259" key="9">
    <source>
        <dbReference type="Pfam" id="PF00884"/>
    </source>
</evidence>
<dbReference type="InterPro" id="IPR040423">
    <property type="entry name" value="PEA_transferase"/>
</dbReference>
<evidence type="ECO:0000256" key="1">
    <source>
        <dbReference type="ARBA" id="ARBA00004651"/>
    </source>
</evidence>
<keyword evidence="13" id="KW-1185">Reference proteome</keyword>
<gene>
    <name evidence="10" type="ORF">Xinn_00373</name>
    <name evidence="11" type="ORF">XIS1_1680037</name>
</gene>
<sequence>MFKFSFPDAKREFFSISKAIVKVIIPLSCIVMASKIMLKSAAVSSSERDILLLTLLFTILNSSKKAFYFIALPITIIYSIYAPIGMTFGGPSYQYIMSFFATDIQESSEFLNQIPFQNWIFPFLIIILVMLFRIISVKFGILYHRNKTFLCLAIIICLLPQKPFGFFKKIYSSSIEVKEELAKLNSFDIKSSWGKSKLSKQSSRYDDYVLVIGESARRDYHHTYGYPISNTPFMDKTHGVVIDGFTSGGSNTVASLRLMLTKSDRENWQPNYSLGLIDLVKSAGLDTYWISNQGYLGYFDTPISAIANKSDHKFFLKSGDYQSANTSDFLLVNKFQNLLTHSSQRKRFFVIHLYGSHPNACSRIDDYHRIIQIKDKKYDYLSCYISSIQKTDEVLSRINNILSKNYKNSGRSYSMIYFSDHGLAHEEINGKIIFNNSYVSKRHFDIPLLKVSSDDTHREQYKAFKSGLMLVDGIANWIGIENPYIQNGYDLFSMKNDPNDFGLSRRISEINTPDDPAIDLTGK</sequence>
<keyword evidence="3 11" id="KW-0808">Transferase</keyword>
<dbReference type="InterPro" id="IPR000917">
    <property type="entry name" value="Sulfatase_N"/>
</dbReference>
<comment type="subcellular location">
    <subcellularLocation>
        <location evidence="1">Cell membrane</location>
        <topology evidence="1">Multi-pass membrane protein</topology>
    </subcellularLocation>
</comment>
<evidence type="ECO:0000256" key="3">
    <source>
        <dbReference type="ARBA" id="ARBA00022679"/>
    </source>
</evidence>
<evidence type="ECO:0000313" key="10">
    <source>
        <dbReference type="EMBL" id="PHM38261.1"/>
    </source>
</evidence>
<dbReference type="GO" id="GO:0016746">
    <property type="term" value="F:acyltransferase activity"/>
    <property type="evidence" value="ECO:0007669"/>
    <property type="project" value="UniProtKB-KW"/>
</dbReference>
<feature type="transmembrane region" description="Helical" evidence="8">
    <location>
        <begin position="66"/>
        <end position="84"/>
    </location>
</feature>
<dbReference type="Proteomes" id="UP000224871">
    <property type="component" value="Unassembled WGS sequence"/>
</dbReference>
<dbReference type="EMBL" id="NIBU01000003">
    <property type="protein sequence ID" value="PHM38261.1"/>
    <property type="molecule type" value="Genomic_DNA"/>
</dbReference>
<name>A0A1N6MVE9_9GAMM</name>
<comment type="similarity">
    <text evidence="7">Belongs to the phosphoethanolamine transferase family.</text>
</comment>
<dbReference type="GO" id="GO:0005886">
    <property type="term" value="C:plasma membrane"/>
    <property type="evidence" value="ECO:0007669"/>
    <property type="project" value="UniProtKB-SubCell"/>
</dbReference>
<protein>
    <submittedName>
        <fullName evidence="11">Putative phosphoethanolamine transferase HI_1064</fullName>
        <ecNumber evidence="11">2.7.-.-</ecNumber>
    </submittedName>
    <submittedName>
        <fullName evidence="10">UDP-N-acetylglucosamine acyltransferase</fullName>
    </submittedName>
</protein>
<evidence type="ECO:0000256" key="5">
    <source>
        <dbReference type="ARBA" id="ARBA00022989"/>
    </source>
</evidence>
<keyword evidence="5 8" id="KW-1133">Transmembrane helix</keyword>
<dbReference type="SUPFAM" id="SSF53649">
    <property type="entry name" value="Alkaline phosphatase-like"/>
    <property type="match status" value="1"/>
</dbReference>
<reference evidence="12" key="1">
    <citation type="submission" date="2016-12" db="EMBL/GenBank/DDBJ databases">
        <authorList>
            <person name="Gaudriault S."/>
        </authorList>
    </citation>
    <scope>NUCLEOTIDE SEQUENCE [LARGE SCALE GENOMIC DNA]</scope>
    <source>
        <strain evidence="12">HGB1681 (deposited as PTA-6826 in the American Type Culture Collection)</strain>
    </source>
</reference>
<proteinExistence type="inferred from homology"/>
<dbReference type="RefSeq" id="WP_169923514.1">
    <property type="nucleotide sequence ID" value="NZ_CAWNQC010000223.1"/>
</dbReference>
<dbReference type="Pfam" id="PF00884">
    <property type="entry name" value="Sulfatase"/>
    <property type="match status" value="1"/>
</dbReference>
<evidence type="ECO:0000256" key="2">
    <source>
        <dbReference type="ARBA" id="ARBA00022475"/>
    </source>
</evidence>
<evidence type="ECO:0000313" key="12">
    <source>
        <dbReference type="Proteomes" id="UP000196435"/>
    </source>
</evidence>